<comment type="caution">
    <text evidence="4">The sequence shown here is derived from an EMBL/GenBank/DDBJ whole genome shotgun (WGS) entry which is preliminary data.</text>
</comment>
<evidence type="ECO:0000313" key="4">
    <source>
        <dbReference type="EMBL" id="MBS9525689.1"/>
    </source>
</evidence>
<dbReference type="SUPFAM" id="SSF55729">
    <property type="entry name" value="Acyl-CoA N-acyltransferases (Nat)"/>
    <property type="match status" value="1"/>
</dbReference>
<dbReference type="PANTHER" id="PTHR43800:SF1">
    <property type="entry name" value="PEPTIDYL-LYSINE N-ACETYLTRANSFERASE YJAB"/>
    <property type="match status" value="1"/>
</dbReference>
<evidence type="ECO:0000259" key="3">
    <source>
        <dbReference type="PROSITE" id="PS51186"/>
    </source>
</evidence>
<keyword evidence="1" id="KW-0808">Transferase</keyword>
<dbReference type="EMBL" id="JAHCMY010000017">
    <property type="protein sequence ID" value="MBS9525689.1"/>
    <property type="molecule type" value="Genomic_DNA"/>
</dbReference>
<dbReference type="Pfam" id="PF00583">
    <property type="entry name" value="Acetyltransf_1"/>
    <property type="match status" value="1"/>
</dbReference>
<name>A0AAP2CL25_9BACT</name>
<dbReference type="AlphaFoldDB" id="A0AAP2CL25"/>
<proteinExistence type="predicted"/>
<dbReference type="RefSeq" id="WP_213946550.1">
    <property type="nucleotide sequence ID" value="NZ_JAHCMY010000017.1"/>
</dbReference>
<evidence type="ECO:0000256" key="1">
    <source>
        <dbReference type="ARBA" id="ARBA00022679"/>
    </source>
</evidence>
<sequence>MKPTIQRLDWDSDFLGLTVGKLILRRMESLSDSDFLKKSSNFDLIYIFSEDRLDDSLITLVDRKVVLVRENNKKDSNCDIPLVKIRLFDPITDNFEKLLKLGLQSGLYSRFNKDPNFQDGVYNKLYTLWIEKLVSDSNSQVWVINYNSDMVGFIGFSVIDQQYADIILVGIDENFRGQGYGNKLLNYVLSKISYLGINKVQVTTQLDNFPAMGLYQRNDFKIKNITNIYHFWKK</sequence>
<dbReference type="PROSITE" id="PS51186">
    <property type="entry name" value="GNAT"/>
    <property type="match status" value="1"/>
</dbReference>
<feature type="domain" description="N-acetyltransferase" evidence="3">
    <location>
        <begin position="83"/>
        <end position="234"/>
    </location>
</feature>
<evidence type="ECO:0000313" key="5">
    <source>
        <dbReference type="Proteomes" id="UP001319104"/>
    </source>
</evidence>
<dbReference type="Proteomes" id="UP001319104">
    <property type="component" value="Unassembled WGS sequence"/>
</dbReference>
<keyword evidence="5" id="KW-1185">Reference proteome</keyword>
<reference evidence="4 5" key="1">
    <citation type="submission" date="2021-05" db="EMBL/GenBank/DDBJ databases">
        <authorList>
            <person name="Zhang Z.D."/>
            <person name="Osman G."/>
        </authorList>
    </citation>
    <scope>NUCLEOTIDE SEQUENCE [LARGE SCALE GENOMIC DNA]</scope>
    <source>
        <strain evidence="4 5">KCTC 32217</strain>
    </source>
</reference>
<gene>
    <name evidence="4" type="ORF">KI659_16845</name>
</gene>
<keyword evidence="2" id="KW-0012">Acyltransferase</keyword>
<dbReference type="InterPro" id="IPR000182">
    <property type="entry name" value="GNAT_dom"/>
</dbReference>
<dbReference type="PANTHER" id="PTHR43800">
    <property type="entry name" value="PEPTIDYL-LYSINE N-ACETYLTRANSFERASE YJAB"/>
    <property type="match status" value="1"/>
</dbReference>
<dbReference type="Gene3D" id="3.40.630.30">
    <property type="match status" value="1"/>
</dbReference>
<dbReference type="CDD" id="cd04301">
    <property type="entry name" value="NAT_SF"/>
    <property type="match status" value="1"/>
</dbReference>
<organism evidence="4 5">
    <name type="scientific">Litoribacter ruber</name>
    <dbReference type="NCBI Taxonomy" id="702568"/>
    <lineage>
        <taxon>Bacteria</taxon>
        <taxon>Pseudomonadati</taxon>
        <taxon>Bacteroidota</taxon>
        <taxon>Cytophagia</taxon>
        <taxon>Cytophagales</taxon>
        <taxon>Cyclobacteriaceae</taxon>
        <taxon>Litoribacter</taxon>
    </lineage>
</organism>
<protein>
    <submittedName>
        <fullName evidence="4">GNAT family N-acetyltransferase</fullName>
    </submittedName>
</protein>
<dbReference type="InterPro" id="IPR016181">
    <property type="entry name" value="Acyl_CoA_acyltransferase"/>
</dbReference>
<accession>A0AAP2CL25</accession>
<dbReference type="GO" id="GO:0016747">
    <property type="term" value="F:acyltransferase activity, transferring groups other than amino-acyl groups"/>
    <property type="evidence" value="ECO:0007669"/>
    <property type="project" value="InterPro"/>
</dbReference>
<evidence type="ECO:0000256" key="2">
    <source>
        <dbReference type="ARBA" id="ARBA00023315"/>
    </source>
</evidence>